<name>A0A1I2TES2_9SPHI</name>
<accession>A0A1I2TES2</accession>
<evidence type="ECO:0000256" key="3">
    <source>
        <dbReference type="ARBA" id="ARBA00023082"/>
    </source>
</evidence>
<dbReference type="InterPro" id="IPR007627">
    <property type="entry name" value="RNA_pol_sigma70_r2"/>
</dbReference>
<dbReference type="STRING" id="414048.SAMN04489864_101371"/>
<dbReference type="SUPFAM" id="SSF88946">
    <property type="entry name" value="Sigma2 domain of RNA polymerase sigma factors"/>
    <property type="match status" value="1"/>
</dbReference>
<dbReference type="Gene3D" id="1.10.1740.10">
    <property type="match status" value="1"/>
</dbReference>
<dbReference type="InterPro" id="IPR013324">
    <property type="entry name" value="RNA_pol_sigma_r3/r4-like"/>
</dbReference>
<evidence type="ECO:0000256" key="4">
    <source>
        <dbReference type="ARBA" id="ARBA00023163"/>
    </source>
</evidence>
<dbReference type="RefSeq" id="WP_090991846.1">
    <property type="nucleotide sequence ID" value="NZ_FOPP01000001.1"/>
</dbReference>
<comment type="similarity">
    <text evidence="1">Belongs to the sigma-70 factor family. ECF subfamily.</text>
</comment>
<keyword evidence="8" id="KW-1185">Reference proteome</keyword>
<dbReference type="InterPro" id="IPR014327">
    <property type="entry name" value="RNA_pol_sigma70_bacteroid"/>
</dbReference>
<feature type="domain" description="RNA polymerase sigma factor 70 region 4 type 2" evidence="6">
    <location>
        <begin position="120"/>
        <end position="171"/>
    </location>
</feature>
<dbReference type="EMBL" id="FOPP01000001">
    <property type="protein sequence ID" value="SFG63412.1"/>
    <property type="molecule type" value="Genomic_DNA"/>
</dbReference>
<evidence type="ECO:0000256" key="2">
    <source>
        <dbReference type="ARBA" id="ARBA00023015"/>
    </source>
</evidence>
<dbReference type="CDD" id="cd06171">
    <property type="entry name" value="Sigma70_r4"/>
    <property type="match status" value="1"/>
</dbReference>
<dbReference type="InterPro" id="IPR039425">
    <property type="entry name" value="RNA_pol_sigma-70-like"/>
</dbReference>
<dbReference type="Gene3D" id="1.10.10.10">
    <property type="entry name" value="Winged helix-like DNA-binding domain superfamily/Winged helix DNA-binding domain"/>
    <property type="match status" value="1"/>
</dbReference>
<dbReference type="GO" id="GO:0016987">
    <property type="term" value="F:sigma factor activity"/>
    <property type="evidence" value="ECO:0007669"/>
    <property type="project" value="UniProtKB-KW"/>
</dbReference>
<dbReference type="InterPro" id="IPR036388">
    <property type="entry name" value="WH-like_DNA-bd_sf"/>
</dbReference>
<evidence type="ECO:0000256" key="1">
    <source>
        <dbReference type="ARBA" id="ARBA00010641"/>
    </source>
</evidence>
<dbReference type="GO" id="GO:0003677">
    <property type="term" value="F:DNA binding"/>
    <property type="evidence" value="ECO:0007669"/>
    <property type="project" value="InterPro"/>
</dbReference>
<organism evidence="7 8">
    <name type="scientific">Pedobacter insulae</name>
    <dbReference type="NCBI Taxonomy" id="414048"/>
    <lineage>
        <taxon>Bacteria</taxon>
        <taxon>Pseudomonadati</taxon>
        <taxon>Bacteroidota</taxon>
        <taxon>Sphingobacteriia</taxon>
        <taxon>Sphingobacteriales</taxon>
        <taxon>Sphingobacteriaceae</taxon>
        <taxon>Pedobacter</taxon>
    </lineage>
</organism>
<dbReference type="InterPro" id="IPR014284">
    <property type="entry name" value="RNA_pol_sigma-70_dom"/>
</dbReference>
<dbReference type="Pfam" id="PF04542">
    <property type="entry name" value="Sigma70_r2"/>
    <property type="match status" value="1"/>
</dbReference>
<sequence>MEIATGKDLFNIVNKGQTLAFTQFYTSFFQKLLLASHKYVKDAFIAEEIVQNVFLKMWESPEDLEHVMSIKAYMYKSVINASINHLNRQKNIEHHHQKIAANFTDGYLVDTDDENELIVLLHREIDKLPPQCKRIFKLNRFDCLKYREIAEMLQISERTVENHIALALKTLRKSFTEGKSTTGRFIISLFLY</sequence>
<dbReference type="InterPro" id="IPR013249">
    <property type="entry name" value="RNA_pol_sigma70_r4_t2"/>
</dbReference>
<proteinExistence type="inferred from homology"/>
<dbReference type="InterPro" id="IPR013325">
    <property type="entry name" value="RNA_pol_sigma_r2"/>
</dbReference>
<dbReference type="Pfam" id="PF08281">
    <property type="entry name" value="Sigma70_r4_2"/>
    <property type="match status" value="1"/>
</dbReference>
<keyword evidence="2" id="KW-0805">Transcription regulation</keyword>
<keyword evidence="3" id="KW-0731">Sigma factor</keyword>
<dbReference type="NCBIfam" id="TIGR02985">
    <property type="entry name" value="Sig70_bacteroi1"/>
    <property type="match status" value="1"/>
</dbReference>
<keyword evidence="4" id="KW-0804">Transcription</keyword>
<dbReference type="GO" id="GO:0006352">
    <property type="term" value="P:DNA-templated transcription initiation"/>
    <property type="evidence" value="ECO:0007669"/>
    <property type="project" value="InterPro"/>
</dbReference>
<dbReference type="SUPFAM" id="SSF88659">
    <property type="entry name" value="Sigma3 and sigma4 domains of RNA polymerase sigma factors"/>
    <property type="match status" value="1"/>
</dbReference>
<evidence type="ECO:0000259" key="5">
    <source>
        <dbReference type="Pfam" id="PF04542"/>
    </source>
</evidence>
<gene>
    <name evidence="7" type="ORF">SAMN04489864_101371</name>
</gene>
<dbReference type="PANTHER" id="PTHR43133">
    <property type="entry name" value="RNA POLYMERASE ECF-TYPE SIGMA FACTO"/>
    <property type="match status" value="1"/>
</dbReference>
<dbReference type="Proteomes" id="UP000199666">
    <property type="component" value="Unassembled WGS sequence"/>
</dbReference>
<feature type="domain" description="RNA polymerase sigma-70 region 2" evidence="5">
    <location>
        <begin position="36"/>
        <end position="90"/>
    </location>
</feature>
<dbReference type="NCBIfam" id="TIGR02937">
    <property type="entry name" value="sigma70-ECF"/>
    <property type="match status" value="1"/>
</dbReference>
<evidence type="ECO:0000313" key="7">
    <source>
        <dbReference type="EMBL" id="SFG63412.1"/>
    </source>
</evidence>
<reference evidence="7 8" key="1">
    <citation type="submission" date="2016-10" db="EMBL/GenBank/DDBJ databases">
        <authorList>
            <person name="de Groot N.N."/>
        </authorList>
    </citation>
    <scope>NUCLEOTIDE SEQUENCE [LARGE SCALE GENOMIC DNA]</scope>
    <source>
        <strain evidence="7 8">DSM 18684</strain>
    </source>
</reference>
<dbReference type="OrthoDB" id="8687055at2"/>
<protein>
    <submittedName>
        <fullName evidence="7">RNA polymerase sigma-70 factor, ECF subfamily</fullName>
    </submittedName>
</protein>
<dbReference type="PANTHER" id="PTHR43133:SF46">
    <property type="entry name" value="RNA POLYMERASE SIGMA-70 FACTOR ECF SUBFAMILY"/>
    <property type="match status" value="1"/>
</dbReference>
<dbReference type="AlphaFoldDB" id="A0A1I2TES2"/>
<evidence type="ECO:0000259" key="6">
    <source>
        <dbReference type="Pfam" id="PF08281"/>
    </source>
</evidence>
<evidence type="ECO:0000313" key="8">
    <source>
        <dbReference type="Proteomes" id="UP000199666"/>
    </source>
</evidence>